<dbReference type="AlphaFoldDB" id="A0A8J5J0C6"/>
<comment type="caution">
    <text evidence="1">The sequence shown here is derived from an EMBL/GenBank/DDBJ whole genome shotgun (WGS) entry which is preliminary data.</text>
</comment>
<dbReference type="EMBL" id="JAENGY010001425">
    <property type="protein sequence ID" value="KAG6949423.1"/>
    <property type="molecule type" value="Genomic_DNA"/>
</dbReference>
<gene>
    <name evidence="1" type="ORF">JG688_00014631</name>
</gene>
<proteinExistence type="predicted"/>
<evidence type="ECO:0008006" key="3">
    <source>
        <dbReference type="Google" id="ProtNLM"/>
    </source>
</evidence>
<reference evidence="1" key="1">
    <citation type="submission" date="2021-01" db="EMBL/GenBank/DDBJ databases">
        <title>Phytophthora aleatoria, a newly-described species from Pinus radiata is distinct from Phytophthora cactorum isolates based on comparative genomics.</title>
        <authorList>
            <person name="Mcdougal R."/>
            <person name="Panda P."/>
            <person name="Williams N."/>
            <person name="Studholme D.J."/>
        </authorList>
    </citation>
    <scope>NUCLEOTIDE SEQUENCE</scope>
    <source>
        <strain evidence="1">NZFS 4037</strain>
    </source>
</reference>
<evidence type="ECO:0000313" key="2">
    <source>
        <dbReference type="Proteomes" id="UP000709295"/>
    </source>
</evidence>
<protein>
    <recommendedName>
        <fullName evidence="3">Ribosomal protein L28</fullName>
    </recommendedName>
</protein>
<evidence type="ECO:0000313" key="1">
    <source>
        <dbReference type="EMBL" id="KAG6949423.1"/>
    </source>
</evidence>
<accession>A0A8J5J0C6</accession>
<organism evidence="1 2">
    <name type="scientific">Phytophthora aleatoria</name>
    <dbReference type="NCBI Taxonomy" id="2496075"/>
    <lineage>
        <taxon>Eukaryota</taxon>
        <taxon>Sar</taxon>
        <taxon>Stramenopiles</taxon>
        <taxon>Oomycota</taxon>
        <taxon>Peronosporomycetes</taxon>
        <taxon>Peronosporales</taxon>
        <taxon>Peronosporaceae</taxon>
        <taxon>Phytophthora</taxon>
    </lineage>
</organism>
<sequence length="78" mass="8798">MNRARGAYVVTEARKTGRTTMLQLNQVSNTLTAPSKKKKTAPVHNLHRIATATITIGLHRRNRPLKARRAVMKIVRRA</sequence>
<name>A0A8J5J0C6_9STRA</name>
<keyword evidence="2" id="KW-1185">Reference proteome</keyword>
<dbReference type="Proteomes" id="UP000709295">
    <property type="component" value="Unassembled WGS sequence"/>
</dbReference>